<organism evidence="3 4">
    <name type="scientific">Streptomyces tsukubensis</name>
    <dbReference type="NCBI Taxonomy" id="83656"/>
    <lineage>
        <taxon>Bacteria</taxon>
        <taxon>Bacillati</taxon>
        <taxon>Actinomycetota</taxon>
        <taxon>Actinomycetes</taxon>
        <taxon>Kitasatosporales</taxon>
        <taxon>Streptomycetaceae</taxon>
        <taxon>Streptomyces</taxon>
    </lineage>
</organism>
<proteinExistence type="predicted"/>
<dbReference type="AlphaFoldDB" id="A0A1V4A751"/>
<dbReference type="EMBL" id="MVFC01000015">
    <property type="protein sequence ID" value="OON77270.1"/>
    <property type="molecule type" value="Genomic_DNA"/>
</dbReference>
<keyword evidence="4" id="KW-1185">Reference proteome</keyword>
<feature type="region of interest" description="Disordered" evidence="1">
    <location>
        <begin position="80"/>
        <end position="111"/>
    </location>
</feature>
<feature type="transmembrane region" description="Helical" evidence="2">
    <location>
        <begin position="40"/>
        <end position="64"/>
    </location>
</feature>
<sequence length="111" mass="11831">MNRFENSLEALEEHMRRSDPGLVRALRTGTLPESRHRRHLLAWLLLAGSLAVLVSGLLIGHGLLLATGLVAAGLGAHLFERPEDGDSGPVGPAGGDREADVPPPRRPGARH</sequence>
<keyword evidence="2" id="KW-0472">Membrane</keyword>
<evidence type="ECO:0000256" key="1">
    <source>
        <dbReference type="SAM" id="MobiDB-lite"/>
    </source>
</evidence>
<protein>
    <recommendedName>
        <fullName evidence="5">DUF3040 domain-containing protein</fullName>
    </recommendedName>
</protein>
<evidence type="ECO:0000313" key="3">
    <source>
        <dbReference type="EMBL" id="OON77270.1"/>
    </source>
</evidence>
<keyword evidence="2" id="KW-0812">Transmembrane</keyword>
<evidence type="ECO:0000256" key="2">
    <source>
        <dbReference type="SAM" id="Phobius"/>
    </source>
</evidence>
<feature type="compositionally biased region" description="Pro residues" evidence="1">
    <location>
        <begin position="101"/>
        <end position="111"/>
    </location>
</feature>
<reference evidence="3 4" key="1">
    <citation type="submission" date="2017-02" db="EMBL/GenBank/DDBJ databases">
        <title>Draft Genome Sequence of Streptomyces tsukubaensis F601, a Producer of the immunosuppressant tacrolimus FK506.</title>
        <authorList>
            <person name="Zong G."/>
            <person name="Zhong C."/>
            <person name="Fu J."/>
            <person name="Qin R."/>
            <person name="Cao G."/>
        </authorList>
    </citation>
    <scope>NUCLEOTIDE SEQUENCE [LARGE SCALE GENOMIC DNA]</scope>
    <source>
        <strain evidence="3 4">F601</strain>
    </source>
</reference>
<comment type="caution">
    <text evidence="3">The sequence shown here is derived from an EMBL/GenBank/DDBJ whole genome shotgun (WGS) entry which is preliminary data.</text>
</comment>
<accession>A0A1V4A751</accession>
<name>A0A1V4A751_9ACTN</name>
<dbReference type="InterPro" id="IPR021401">
    <property type="entry name" value="DUF3040"/>
</dbReference>
<dbReference type="Pfam" id="PF11239">
    <property type="entry name" value="DUF3040"/>
    <property type="match status" value="1"/>
</dbReference>
<evidence type="ECO:0008006" key="5">
    <source>
        <dbReference type="Google" id="ProtNLM"/>
    </source>
</evidence>
<keyword evidence="2" id="KW-1133">Transmembrane helix</keyword>
<dbReference type="RefSeq" id="WP_143621316.1">
    <property type="nucleotide sequence ID" value="NZ_CP045178.1"/>
</dbReference>
<evidence type="ECO:0000313" key="4">
    <source>
        <dbReference type="Proteomes" id="UP000190539"/>
    </source>
</evidence>
<gene>
    <name evidence="3" type="ORF">B1H18_18625</name>
</gene>
<dbReference type="Proteomes" id="UP000190539">
    <property type="component" value="Unassembled WGS sequence"/>
</dbReference>